<dbReference type="AlphaFoldDB" id="A0A060XBR0"/>
<comment type="similarity">
    <text evidence="3">Belongs to the TTC27 family.</text>
</comment>
<name>A0A060XBR0_ONCMY</name>
<sequence length="223" mass="24569">MLSSAWRGWANMARQRRSCFGSWRRSPPVCTACWGTCCWTTNTTTRPGSCQTIAAHAPCAPRPGCTSGPRTSNSVWSASRSHSASPLCSLGCGSPMGCAYFALEGYEGAARALQTCVCVGLEPDNAEAWNNLSTAYIRLRQKTKAFHNLQDALKCNHEHWQTWEHFIAVCTGVGEFAEAIKAYNRLMDLRDKFKDVQVTIVPTGTDLGSVILKSQPKPFRRKC</sequence>
<dbReference type="STRING" id="8022.A0A060XBR0"/>
<keyword evidence="2 5" id="KW-0802">TPR repeat</keyword>
<evidence type="ECO:0000313" key="6">
    <source>
        <dbReference type="EMBL" id="CDQ74265.1"/>
    </source>
</evidence>
<dbReference type="Gene3D" id="1.25.40.10">
    <property type="entry name" value="Tetratricopeptide repeat domain"/>
    <property type="match status" value="1"/>
</dbReference>
<dbReference type="PANTHER" id="PTHR16193">
    <property type="entry name" value="TETRATRICOPEPTIDE REPEAT PROTEIN 27"/>
    <property type="match status" value="1"/>
</dbReference>
<protein>
    <recommendedName>
        <fullName evidence="4">Tetratricopeptide repeat protein 27</fullName>
    </recommendedName>
</protein>
<evidence type="ECO:0000256" key="4">
    <source>
        <dbReference type="ARBA" id="ARBA00024124"/>
    </source>
</evidence>
<keyword evidence="1" id="KW-0677">Repeat</keyword>
<dbReference type="SMART" id="SM00028">
    <property type="entry name" value="TPR"/>
    <property type="match status" value="2"/>
</dbReference>
<dbReference type="SUPFAM" id="SSF48452">
    <property type="entry name" value="TPR-like"/>
    <property type="match status" value="1"/>
</dbReference>
<organism evidence="6 7">
    <name type="scientific">Oncorhynchus mykiss</name>
    <name type="common">Rainbow trout</name>
    <name type="synonym">Salmo gairdneri</name>
    <dbReference type="NCBI Taxonomy" id="8022"/>
    <lineage>
        <taxon>Eukaryota</taxon>
        <taxon>Metazoa</taxon>
        <taxon>Chordata</taxon>
        <taxon>Craniata</taxon>
        <taxon>Vertebrata</taxon>
        <taxon>Euteleostomi</taxon>
        <taxon>Actinopterygii</taxon>
        <taxon>Neopterygii</taxon>
        <taxon>Teleostei</taxon>
        <taxon>Protacanthopterygii</taxon>
        <taxon>Salmoniformes</taxon>
        <taxon>Salmonidae</taxon>
        <taxon>Salmoninae</taxon>
        <taxon>Oncorhynchus</taxon>
    </lineage>
</organism>
<evidence type="ECO:0000256" key="3">
    <source>
        <dbReference type="ARBA" id="ARBA00024020"/>
    </source>
</evidence>
<dbReference type="PANTHER" id="PTHR16193:SF0">
    <property type="entry name" value="TETRATRICOPEPTIDE REPEAT PROTEIN 27"/>
    <property type="match status" value="1"/>
</dbReference>
<dbReference type="Proteomes" id="UP000193380">
    <property type="component" value="Unassembled WGS sequence"/>
</dbReference>
<dbReference type="InterPro" id="IPR019734">
    <property type="entry name" value="TPR_rpt"/>
</dbReference>
<dbReference type="PROSITE" id="PS50005">
    <property type="entry name" value="TPR"/>
    <property type="match status" value="1"/>
</dbReference>
<gene>
    <name evidence="6" type="ORF">GSONMT00060024001</name>
</gene>
<feature type="repeat" description="TPR" evidence="5">
    <location>
        <begin position="126"/>
        <end position="159"/>
    </location>
</feature>
<dbReference type="InterPro" id="IPR044244">
    <property type="entry name" value="TTC27/Emw1"/>
</dbReference>
<dbReference type="InterPro" id="IPR011990">
    <property type="entry name" value="TPR-like_helical_dom_sf"/>
</dbReference>
<dbReference type="PaxDb" id="8022-A0A060XBR0"/>
<reference evidence="6" key="1">
    <citation type="journal article" date="2014" name="Nat. Commun.">
        <title>The rainbow trout genome provides novel insights into evolution after whole-genome duplication in vertebrates.</title>
        <authorList>
            <person name="Berthelot C."/>
            <person name="Brunet F."/>
            <person name="Chalopin D."/>
            <person name="Juanchich A."/>
            <person name="Bernard M."/>
            <person name="Noel B."/>
            <person name="Bento P."/>
            <person name="Da Silva C."/>
            <person name="Labadie K."/>
            <person name="Alberti A."/>
            <person name="Aury J.M."/>
            <person name="Louis A."/>
            <person name="Dehais P."/>
            <person name="Bardou P."/>
            <person name="Montfort J."/>
            <person name="Klopp C."/>
            <person name="Cabau C."/>
            <person name="Gaspin C."/>
            <person name="Thorgaard G.H."/>
            <person name="Boussaha M."/>
            <person name="Quillet E."/>
            <person name="Guyomard R."/>
            <person name="Galiana D."/>
            <person name="Bobe J."/>
            <person name="Volff J.N."/>
            <person name="Genet C."/>
            <person name="Wincker P."/>
            <person name="Jaillon O."/>
            <person name="Roest Crollius H."/>
            <person name="Guiguen Y."/>
        </authorList>
    </citation>
    <scope>NUCLEOTIDE SEQUENCE [LARGE SCALE GENOMIC DNA]</scope>
</reference>
<evidence type="ECO:0000256" key="5">
    <source>
        <dbReference type="PROSITE-ProRule" id="PRU00339"/>
    </source>
</evidence>
<evidence type="ECO:0000256" key="1">
    <source>
        <dbReference type="ARBA" id="ARBA00022737"/>
    </source>
</evidence>
<proteinExistence type="inferred from homology"/>
<reference evidence="6" key="2">
    <citation type="submission" date="2014-03" db="EMBL/GenBank/DDBJ databases">
        <authorList>
            <person name="Genoscope - CEA"/>
        </authorList>
    </citation>
    <scope>NUCLEOTIDE SEQUENCE</scope>
</reference>
<accession>A0A060XBR0</accession>
<dbReference type="EMBL" id="FR904961">
    <property type="protein sequence ID" value="CDQ74265.1"/>
    <property type="molecule type" value="Genomic_DNA"/>
</dbReference>
<evidence type="ECO:0000313" key="7">
    <source>
        <dbReference type="Proteomes" id="UP000193380"/>
    </source>
</evidence>
<evidence type="ECO:0000256" key="2">
    <source>
        <dbReference type="ARBA" id="ARBA00022803"/>
    </source>
</evidence>